<sequence>MHFLLTTLKVVYVLSTPMPEFAEDEMLEQTRKRCNLKYDKDELSLVQLGSHFCLKETLRAEESGNEKGKDVAGSSSVNMIEDDKNKNNNKNNKAKKRKNGGNNDGLNYKSKLTCWKYGKTGHFKKDCRVKKNNGGNTSSSGQGSKDPNSSQGMNFDFDVIPFNHYVSHISEICYVQDDAFAWWIDSGATCHACKDRCWFDTFHPVQDGSVFHMTGESTKTILDRGNVVLEFSYGKTITLVNVVYVPGLKKNLMFSLVLNKCGYKHVYEYDKYILSRRGVFVGFGYYNNDMFMLNLNKVPNAFSSVCMISSKDVDSSMWHARLGHDHY</sequence>
<feature type="compositionally biased region" description="Low complexity" evidence="1">
    <location>
        <begin position="132"/>
        <end position="145"/>
    </location>
</feature>
<organism evidence="4">
    <name type="scientific">Tanacetum cinerariifolium</name>
    <name type="common">Dalmatian daisy</name>
    <name type="synonym">Chrysanthemum cinerariifolium</name>
    <dbReference type="NCBI Taxonomy" id="118510"/>
    <lineage>
        <taxon>Eukaryota</taxon>
        <taxon>Viridiplantae</taxon>
        <taxon>Streptophyta</taxon>
        <taxon>Embryophyta</taxon>
        <taxon>Tracheophyta</taxon>
        <taxon>Spermatophyta</taxon>
        <taxon>Magnoliopsida</taxon>
        <taxon>eudicotyledons</taxon>
        <taxon>Gunneridae</taxon>
        <taxon>Pentapetalae</taxon>
        <taxon>asterids</taxon>
        <taxon>campanulids</taxon>
        <taxon>Asterales</taxon>
        <taxon>Asteraceae</taxon>
        <taxon>Asteroideae</taxon>
        <taxon>Anthemideae</taxon>
        <taxon>Anthemidinae</taxon>
        <taxon>Tanacetum</taxon>
    </lineage>
</organism>
<name>A0A699KIB3_TANCI</name>
<evidence type="ECO:0000256" key="1">
    <source>
        <dbReference type="SAM" id="MobiDB-lite"/>
    </source>
</evidence>
<dbReference type="InterPro" id="IPR036875">
    <property type="entry name" value="Znf_CCHC_sf"/>
</dbReference>
<dbReference type="PANTHER" id="PTHR47592:SF29">
    <property type="entry name" value="ZINC FINGER, CCHC-TYPE"/>
    <property type="match status" value="1"/>
</dbReference>
<dbReference type="AlphaFoldDB" id="A0A699KIB3"/>
<feature type="chain" id="PRO_5025399389" description="Retrovirus-related Pol polyprotein from transposon TNT 1-94-like beta-barrel domain-containing protein" evidence="2">
    <location>
        <begin position="23"/>
        <end position="327"/>
    </location>
</feature>
<comment type="caution">
    <text evidence="4">The sequence shown here is derived from an EMBL/GenBank/DDBJ whole genome shotgun (WGS) entry which is preliminary data.</text>
</comment>
<proteinExistence type="predicted"/>
<dbReference type="InterPro" id="IPR054722">
    <property type="entry name" value="PolX-like_BBD"/>
</dbReference>
<feature type="signal peptide" evidence="2">
    <location>
        <begin position="1"/>
        <end position="22"/>
    </location>
</feature>
<evidence type="ECO:0000259" key="3">
    <source>
        <dbReference type="Pfam" id="PF22936"/>
    </source>
</evidence>
<dbReference type="GO" id="GO:0008270">
    <property type="term" value="F:zinc ion binding"/>
    <property type="evidence" value="ECO:0007669"/>
    <property type="project" value="InterPro"/>
</dbReference>
<feature type="domain" description="Retrovirus-related Pol polyprotein from transposon TNT 1-94-like beta-barrel" evidence="3">
    <location>
        <begin position="182"/>
        <end position="263"/>
    </location>
</feature>
<protein>
    <recommendedName>
        <fullName evidence="3">Retrovirus-related Pol polyprotein from transposon TNT 1-94-like beta-barrel domain-containing protein</fullName>
    </recommendedName>
</protein>
<evidence type="ECO:0000256" key="2">
    <source>
        <dbReference type="SAM" id="SignalP"/>
    </source>
</evidence>
<accession>A0A699KIB3</accession>
<reference evidence="4" key="1">
    <citation type="journal article" date="2019" name="Sci. Rep.">
        <title>Draft genome of Tanacetum cinerariifolium, the natural source of mosquito coil.</title>
        <authorList>
            <person name="Yamashiro T."/>
            <person name="Shiraishi A."/>
            <person name="Satake H."/>
            <person name="Nakayama K."/>
        </authorList>
    </citation>
    <scope>NUCLEOTIDE SEQUENCE</scope>
</reference>
<gene>
    <name evidence="4" type="ORF">Tci_661684</name>
</gene>
<feature type="region of interest" description="Disordered" evidence="1">
    <location>
        <begin position="128"/>
        <end position="150"/>
    </location>
</feature>
<evidence type="ECO:0000313" key="4">
    <source>
        <dbReference type="EMBL" id="GFA89712.1"/>
    </source>
</evidence>
<dbReference type="SUPFAM" id="SSF57756">
    <property type="entry name" value="Retrovirus zinc finger-like domains"/>
    <property type="match status" value="1"/>
</dbReference>
<dbReference type="Pfam" id="PF22936">
    <property type="entry name" value="Pol_BBD"/>
    <property type="match status" value="1"/>
</dbReference>
<dbReference type="GO" id="GO:0003676">
    <property type="term" value="F:nucleic acid binding"/>
    <property type="evidence" value="ECO:0007669"/>
    <property type="project" value="InterPro"/>
</dbReference>
<keyword evidence="2" id="KW-0732">Signal</keyword>
<feature type="region of interest" description="Disordered" evidence="1">
    <location>
        <begin position="63"/>
        <end position="105"/>
    </location>
</feature>
<dbReference type="PANTHER" id="PTHR47592">
    <property type="entry name" value="PBF68 PROTEIN"/>
    <property type="match status" value="1"/>
</dbReference>
<dbReference type="EMBL" id="BKCJ010509714">
    <property type="protein sequence ID" value="GFA89712.1"/>
    <property type="molecule type" value="Genomic_DNA"/>
</dbReference>